<evidence type="ECO:0000259" key="2">
    <source>
        <dbReference type="PROSITE" id="PS50206"/>
    </source>
</evidence>
<accession>C6C0I2</accession>
<evidence type="ECO:0000256" key="1">
    <source>
        <dbReference type="SAM" id="SignalP"/>
    </source>
</evidence>
<dbReference type="InterPro" id="IPR001763">
    <property type="entry name" value="Rhodanese-like_dom"/>
</dbReference>
<reference evidence="3 4" key="1">
    <citation type="submission" date="2009-06" db="EMBL/GenBank/DDBJ databases">
        <title>Complete sequence of Desulfovibrio salexigens DSM 2638.</title>
        <authorList>
            <consortium name="US DOE Joint Genome Institute"/>
            <person name="Lucas S."/>
            <person name="Copeland A."/>
            <person name="Lapidus A."/>
            <person name="Glavina del Rio T."/>
            <person name="Tice H."/>
            <person name="Bruce D."/>
            <person name="Goodwin L."/>
            <person name="Pitluck S."/>
            <person name="Munk A.C."/>
            <person name="Brettin T."/>
            <person name="Detter J.C."/>
            <person name="Han C."/>
            <person name="Tapia R."/>
            <person name="Larimer F."/>
            <person name="Land M."/>
            <person name="Hauser L."/>
            <person name="Kyrpides N."/>
            <person name="Anderson I."/>
            <person name="Wall J.D."/>
            <person name="Arkin A.P."/>
            <person name="Dehal P."/>
            <person name="Chivian D."/>
            <person name="Giles B."/>
            <person name="Hazen T.C."/>
        </authorList>
    </citation>
    <scope>NUCLEOTIDE SEQUENCE [LARGE SCALE GENOMIC DNA]</scope>
    <source>
        <strain evidence="4">ATCC 14822 / DSM 2638 / NCIMB 8403 / VKM B-1763</strain>
    </source>
</reference>
<dbReference type="KEGG" id="dsa:Desal_1052"/>
<dbReference type="PROSITE" id="PS50206">
    <property type="entry name" value="RHODANESE_3"/>
    <property type="match status" value="1"/>
</dbReference>
<dbReference type="Proteomes" id="UP000002601">
    <property type="component" value="Chromosome"/>
</dbReference>
<dbReference type="STRING" id="526222.Desal_1052"/>
<dbReference type="Gene3D" id="3.40.250.10">
    <property type="entry name" value="Rhodanese-like domain"/>
    <property type="match status" value="1"/>
</dbReference>
<dbReference type="HOGENOM" id="CLU_182111_0_0_7"/>
<sequence>MGNRLILLLCASVLAVLASFAVFPLVAGAEDVPRVSGDYLERKLGSEGLVIVDSRSGSDWRGSSSKIKGAIRGKPGKEQEWASELPKDAEIIIYCA</sequence>
<keyword evidence="4" id="KW-1185">Reference proteome</keyword>
<proteinExistence type="predicted"/>
<dbReference type="AlphaFoldDB" id="C6C0I2"/>
<dbReference type="OrthoDB" id="5422839at2"/>
<feature type="domain" description="Rhodanese" evidence="2">
    <location>
        <begin position="45"/>
        <end position="96"/>
    </location>
</feature>
<dbReference type="eggNOG" id="COG0607">
    <property type="taxonomic scope" value="Bacteria"/>
</dbReference>
<feature type="signal peptide" evidence="1">
    <location>
        <begin position="1"/>
        <end position="29"/>
    </location>
</feature>
<dbReference type="SUPFAM" id="SSF52821">
    <property type="entry name" value="Rhodanese/Cell cycle control phosphatase"/>
    <property type="match status" value="1"/>
</dbReference>
<protein>
    <recommendedName>
        <fullName evidence="2">Rhodanese domain-containing protein</fullName>
    </recommendedName>
</protein>
<evidence type="ECO:0000313" key="3">
    <source>
        <dbReference type="EMBL" id="ACS79116.1"/>
    </source>
</evidence>
<dbReference type="EMBL" id="CP001649">
    <property type="protein sequence ID" value="ACS79116.1"/>
    <property type="molecule type" value="Genomic_DNA"/>
</dbReference>
<keyword evidence="1" id="KW-0732">Signal</keyword>
<evidence type="ECO:0000313" key="4">
    <source>
        <dbReference type="Proteomes" id="UP000002601"/>
    </source>
</evidence>
<name>C6C0I2_MARSD</name>
<organism evidence="3 4">
    <name type="scientific">Maridesulfovibrio salexigens (strain ATCC 14822 / DSM 2638 / NCIMB 8403 / VKM B-1763)</name>
    <name type="common">Desulfovibrio salexigens</name>
    <dbReference type="NCBI Taxonomy" id="526222"/>
    <lineage>
        <taxon>Bacteria</taxon>
        <taxon>Pseudomonadati</taxon>
        <taxon>Thermodesulfobacteriota</taxon>
        <taxon>Desulfovibrionia</taxon>
        <taxon>Desulfovibrionales</taxon>
        <taxon>Desulfovibrionaceae</taxon>
        <taxon>Maridesulfovibrio</taxon>
    </lineage>
</organism>
<dbReference type="InterPro" id="IPR036873">
    <property type="entry name" value="Rhodanese-like_dom_sf"/>
</dbReference>
<gene>
    <name evidence="3" type="ordered locus">Desal_1052</name>
</gene>
<feature type="chain" id="PRO_5002962980" description="Rhodanese domain-containing protein" evidence="1">
    <location>
        <begin position="30"/>
        <end position="96"/>
    </location>
</feature>